<sequence length="1083" mass="121712">MASSSGEVASGPDQKRLDSKELPSICSLGKGLSGFIYETKWKGTKYARKDFPLGSEECNSVFKDEVKSLFALDDPNIVKCFGYTVGDSSCSLLLEYVDSNLQNTIQRSIEAQRTKNSADSSGTLRLRIVDVDEVKGLLSSIEENRKITGVDEGTSKTLGRSNIPFEVPEAVNIISQIVAGMKYLHDNRVVHGDLKPKNVLLSSESGSVKVKLADFGLVETKKRIKLVSKRTQHFEILMWKAPEQFEELLGPLAKDLDDPFTDSDTDDEDVRFVGHGDDKFKILAMSDVYSFGLTCSHILGGKLLCPNLSLTQLREQRMHIGLKPEMLSATCPDFLRNLICSCLDFHPLSRPTFSHISSTFFKALQPLPPRQLMKEILTTAAKIGEPAFYLWAKNPAEHVLNTSPFYHGWKAEGTNALGEITTSVFHNNWNAKATNANGEKAEAEYTILHPSGGKAYFHLLLDASGSLSAKVKTRDRNGDRKRVYHYLLTNFEQLVEGGDTLLPEDMIYVWTFNSWKTTLLCRVKKKNFHAQLENIRAAYFTEIEDDNYKGTRMYDAIATVMKRIGEQYMAHKKADFFLVPFTDGIDHGSQSTFLNGMMDYINGIGGRLHTIFITANMPPDSEFYKRLQILKHEIMLIDCEKTEPNEISRAFDTLRELIKFLLDRRAGESFMTREADYGANEPDAAERMMFTLQSLSRETSILDGLSQMRSSIGYVPEMGDRSIGAGYRSIGKRWLETKKVSRSIGEGRVEMRRSIGQGRVEMRGGVSSQEDCSTHVSEGDDDARKRKGSYLNDTSTKRSNLAVKNKDKERSIPDTPHYDSSEYEMILPGGNVRDKSKNQGRASDDYDDAVRVSGRRATIGLEEINRGARVRESDDPPRGRYGEKEKQSDRRLSAPLSKDDIMEGRQSPKYPSQSDRSDRRRLSDIPAGYDDDKPSRFGNPKVAVQASRDDEYSPNARPQRDRSDRPRKSDISLRYDDDKPPPRFINVGKQTTLDDDLRSGRSSPGFKGEQPQRCDEPLQATPRPRSNLQSVKTDPTLPKTPKASATEHRKSQSVSDGQPQSKPTPFMPPPDLDILIQMFGKLK</sequence>
<dbReference type="PANTHER" id="PTHR44329:SF260">
    <property type="entry name" value="PROTEIN KINASE DOMAIN-CONTAINING PROTEIN"/>
    <property type="match status" value="1"/>
</dbReference>
<dbReference type="SUPFAM" id="SSF53300">
    <property type="entry name" value="vWA-like"/>
    <property type="match status" value="1"/>
</dbReference>
<dbReference type="Gene3D" id="3.40.50.410">
    <property type="entry name" value="von Willebrand factor, type A domain"/>
    <property type="match status" value="1"/>
</dbReference>
<dbReference type="InterPro" id="IPR036465">
    <property type="entry name" value="vWFA_dom_sf"/>
</dbReference>
<accession>A0A8T0GBL9</accession>
<feature type="compositionally biased region" description="Basic and acidic residues" evidence="7">
    <location>
        <begin position="804"/>
        <end position="820"/>
    </location>
</feature>
<evidence type="ECO:0000256" key="7">
    <source>
        <dbReference type="SAM" id="MobiDB-lite"/>
    </source>
</evidence>
<evidence type="ECO:0000256" key="4">
    <source>
        <dbReference type="ARBA" id="ARBA00022777"/>
    </source>
</evidence>
<dbReference type="Gene3D" id="3.30.200.20">
    <property type="entry name" value="Phosphorylase Kinase, domain 1"/>
    <property type="match status" value="1"/>
</dbReference>
<evidence type="ECO:0000313" key="10">
    <source>
        <dbReference type="Proteomes" id="UP000822688"/>
    </source>
</evidence>
<evidence type="ECO:0000256" key="6">
    <source>
        <dbReference type="PROSITE-ProRule" id="PRU10141"/>
    </source>
</evidence>
<keyword evidence="1" id="KW-0723">Serine/threonine-protein kinase</keyword>
<dbReference type="Gene3D" id="1.10.510.10">
    <property type="entry name" value="Transferase(Phosphotransferase) domain 1"/>
    <property type="match status" value="1"/>
</dbReference>
<dbReference type="SMART" id="SM00220">
    <property type="entry name" value="S_TKc"/>
    <property type="match status" value="1"/>
</dbReference>
<feature type="region of interest" description="Disordered" evidence="7">
    <location>
        <begin position="754"/>
        <end position="849"/>
    </location>
</feature>
<feature type="region of interest" description="Disordered" evidence="7">
    <location>
        <begin position="867"/>
        <end position="1073"/>
    </location>
</feature>
<feature type="compositionally biased region" description="Polar residues" evidence="7">
    <location>
        <begin position="1024"/>
        <end position="1033"/>
    </location>
</feature>
<dbReference type="Pfam" id="PF07714">
    <property type="entry name" value="PK_Tyr_Ser-Thr"/>
    <property type="match status" value="2"/>
</dbReference>
<evidence type="ECO:0000256" key="3">
    <source>
        <dbReference type="ARBA" id="ARBA00022741"/>
    </source>
</evidence>
<keyword evidence="10" id="KW-1185">Reference proteome</keyword>
<gene>
    <name evidence="9" type="ORF">KC19_11G063600</name>
</gene>
<dbReference type="InterPro" id="IPR051681">
    <property type="entry name" value="Ser/Thr_Kinases-Pseudokinases"/>
</dbReference>
<dbReference type="PANTHER" id="PTHR44329">
    <property type="entry name" value="SERINE/THREONINE-PROTEIN KINASE TNNI3K-RELATED"/>
    <property type="match status" value="1"/>
</dbReference>
<dbReference type="InterPro" id="IPR008271">
    <property type="entry name" value="Ser/Thr_kinase_AS"/>
</dbReference>
<dbReference type="Proteomes" id="UP000822688">
    <property type="component" value="Chromosome 11"/>
</dbReference>
<keyword evidence="5 6" id="KW-0067">ATP-binding</keyword>
<protein>
    <recommendedName>
        <fullName evidence="8">Protein kinase domain-containing protein</fullName>
    </recommendedName>
</protein>
<dbReference type="PROSITE" id="PS00107">
    <property type="entry name" value="PROTEIN_KINASE_ATP"/>
    <property type="match status" value="1"/>
</dbReference>
<dbReference type="SUPFAM" id="SSF56112">
    <property type="entry name" value="Protein kinase-like (PK-like)"/>
    <property type="match status" value="1"/>
</dbReference>
<feature type="domain" description="Protein kinase" evidence="8">
    <location>
        <begin position="22"/>
        <end position="361"/>
    </location>
</feature>
<evidence type="ECO:0000313" key="9">
    <source>
        <dbReference type="EMBL" id="KAG0556571.1"/>
    </source>
</evidence>
<feature type="binding site" evidence="6">
    <location>
        <position position="49"/>
    </location>
    <ligand>
        <name>ATP</name>
        <dbReference type="ChEBI" id="CHEBI:30616"/>
    </ligand>
</feature>
<keyword evidence="4" id="KW-0418">Kinase</keyword>
<reference evidence="9 10" key="1">
    <citation type="submission" date="2020-06" db="EMBL/GenBank/DDBJ databases">
        <title>WGS assembly of Ceratodon purpureus strain R40.</title>
        <authorList>
            <person name="Carey S.B."/>
            <person name="Jenkins J."/>
            <person name="Shu S."/>
            <person name="Lovell J.T."/>
            <person name="Sreedasyam A."/>
            <person name="Maumus F."/>
            <person name="Tiley G.P."/>
            <person name="Fernandez-Pozo N."/>
            <person name="Barry K."/>
            <person name="Chen C."/>
            <person name="Wang M."/>
            <person name="Lipzen A."/>
            <person name="Daum C."/>
            <person name="Saski C.A."/>
            <person name="Payton A.C."/>
            <person name="Mcbreen J.C."/>
            <person name="Conrad R.E."/>
            <person name="Kollar L.M."/>
            <person name="Olsson S."/>
            <person name="Huttunen S."/>
            <person name="Landis J.B."/>
            <person name="Wickett N.J."/>
            <person name="Johnson M.G."/>
            <person name="Rensing S.A."/>
            <person name="Grimwood J."/>
            <person name="Schmutz J."/>
            <person name="Mcdaniel S.F."/>
        </authorList>
    </citation>
    <scope>NUCLEOTIDE SEQUENCE [LARGE SCALE GENOMIC DNA]</scope>
    <source>
        <strain evidence="9 10">R40</strain>
    </source>
</reference>
<feature type="compositionally biased region" description="Polar residues" evidence="7">
    <location>
        <begin position="766"/>
        <end position="776"/>
    </location>
</feature>
<proteinExistence type="predicted"/>
<name>A0A8T0GBL9_CERPU</name>
<feature type="compositionally biased region" description="Polar residues" evidence="7">
    <location>
        <begin position="1052"/>
        <end position="1063"/>
    </location>
</feature>
<dbReference type="CDD" id="cd00198">
    <property type="entry name" value="vWFA"/>
    <property type="match status" value="1"/>
</dbReference>
<dbReference type="EMBL" id="CM026432">
    <property type="protein sequence ID" value="KAG0556571.1"/>
    <property type="molecule type" value="Genomic_DNA"/>
</dbReference>
<dbReference type="GO" id="GO:0005524">
    <property type="term" value="F:ATP binding"/>
    <property type="evidence" value="ECO:0007669"/>
    <property type="project" value="UniProtKB-UniRule"/>
</dbReference>
<evidence type="ECO:0000256" key="5">
    <source>
        <dbReference type="ARBA" id="ARBA00022840"/>
    </source>
</evidence>
<dbReference type="GO" id="GO:0004674">
    <property type="term" value="F:protein serine/threonine kinase activity"/>
    <property type="evidence" value="ECO:0007669"/>
    <property type="project" value="UniProtKB-KW"/>
</dbReference>
<evidence type="ECO:0000256" key="2">
    <source>
        <dbReference type="ARBA" id="ARBA00022679"/>
    </source>
</evidence>
<feature type="compositionally biased region" description="Basic and acidic residues" evidence="7">
    <location>
        <begin position="867"/>
        <end position="903"/>
    </location>
</feature>
<dbReference type="AlphaFoldDB" id="A0A8T0GBL9"/>
<feature type="compositionally biased region" description="Basic and acidic residues" evidence="7">
    <location>
        <begin position="958"/>
        <end position="981"/>
    </location>
</feature>
<evidence type="ECO:0000259" key="8">
    <source>
        <dbReference type="PROSITE" id="PS50011"/>
    </source>
</evidence>
<comment type="caution">
    <text evidence="9">The sequence shown here is derived from an EMBL/GenBank/DDBJ whole genome shotgun (WGS) entry which is preliminary data.</text>
</comment>
<keyword evidence="3 6" id="KW-0547">Nucleotide-binding</keyword>
<evidence type="ECO:0000256" key="1">
    <source>
        <dbReference type="ARBA" id="ARBA00022527"/>
    </source>
</evidence>
<dbReference type="InterPro" id="IPR017441">
    <property type="entry name" value="Protein_kinase_ATP_BS"/>
</dbReference>
<feature type="compositionally biased region" description="Basic and acidic residues" evidence="7">
    <location>
        <begin position="832"/>
        <end position="849"/>
    </location>
</feature>
<organism evidence="9 10">
    <name type="scientific">Ceratodon purpureus</name>
    <name type="common">Fire moss</name>
    <name type="synonym">Dicranum purpureum</name>
    <dbReference type="NCBI Taxonomy" id="3225"/>
    <lineage>
        <taxon>Eukaryota</taxon>
        <taxon>Viridiplantae</taxon>
        <taxon>Streptophyta</taxon>
        <taxon>Embryophyta</taxon>
        <taxon>Bryophyta</taxon>
        <taxon>Bryophytina</taxon>
        <taxon>Bryopsida</taxon>
        <taxon>Dicranidae</taxon>
        <taxon>Pseudoditrichales</taxon>
        <taxon>Ditrichaceae</taxon>
        <taxon>Ceratodon</taxon>
    </lineage>
</organism>
<dbReference type="InterPro" id="IPR000719">
    <property type="entry name" value="Prot_kinase_dom"/>
</dbReference>
<dbReference type="InterPro" id="IPR001245">
    <property type="entry name" value="Ser-Thr/Tyr_kinase_cat_dom"/>
</dbReference>
<dbReference type="PROSITE" id="PS50011">
    <property type="entry name" value="PROTEIN_KINASE_DOM"/>
    <property type="match status" value="1"/>
</dbReference>
<dbReference type="PROSITE" id="PS00108">
    <property type="entry name" value="PROTEIN_KINASE_ST"/>
    <property type="match status" value="1"/>
</dbReference>
<dbReference type="InterPro" id="IPR011009">
    <property type="entry name" value="Kinase-like_dom_sf"/>
</dbReference>
<keyword evidence="2" id="KW-0808">Transferase</keyword>